<keyword evidence="4" id="KW-1185">Reference proteome</keyword>
<feature type="compositionally biased region" description="Basic and acidic residues" evidence="2">
    <location>
        <begin position="90"/>
        <end position="104"/>
    </location>
</feature>
<dbReference type="EMBL" id="CM018050">
    <property type="protein sequence ID" value="KAA8518751.1"/>
    <property type="molecule type" value="Genomic_DNA"/>
</dbReference>
<sequence length="142" mass="16255">MATRKSHVEKKSYIYFEGREGDNSITSDNQFEFDEADVWNSNEIVPSEAKKSIPNSRSSKKPTKRGGGAIDRRPIAAATSLPVNIPDWSKILRDEHNKNPRRESDDDDDDDDDQDDRMPPHVFLARTRTASLSVHEEDHSWM</sequence>
<evidence type="ECO:0000313" key="3">
    <source>
        <dbReference type="EMBL" id="KAA8518751.1"/>
    </source>
</evidence>
<dbReference type="OrthoDB" id="1917735at2759"/>
<feature type="region of interest" description="Disordered" evidence="2">
    <location>
        <begin position="45"/>
        <end position="142"/>
    </location>
</feature>
<reference evidence="3 4" key="1">
    <citation type="submission" date="2019-09" db="EMBL/GenBank/DDBJ databases">
        <title>A chromosome-level genome assembly of the Chinese tupelo Nyssa sinensis.</title>
        <authorList>
            <person name="Yang X."/>
            <person name="Kang M."/>
            <person name="Yang Y."/>
            <person name="Xiong H."/>
            <person name="Wang M."/>
            <person name="Zhang Z."/>
            <person name="Wang Z."/>
            <person name="Wu H."/>
            <person name="Ma T."/>
            <person name="Liu J."/>
            <person name="Xi Z."/>
        </authorList>
    </citation>
    <scope>NUCLEOTIDE SEQUENCE [LARGE SCALE GENOMIC DNA]</scope>
    <source>
        <strain evidence="3">J267</strain>
        <tissue evidence="3">Leaf</tissue>
    </source>
</reference>
<evidence type="ECO:0000256" key="1">
    <source>
        <dbReference type="ARBA" id="ARBA00034773"/>
    </source>
</evidence>
<comment type="similarity">
    <text evidence="1">Belongs to the senescence regulator S40 family.</text>
</comment>
<proteinExistence type="inferred from homology"/>
<name>A0A5J4ZNV2_9ASTE</name>
<protein>
    <submittedName>
        <fullName evidence="3">Uncharacterized protein</fullName>
    </submittedName>
</protein>
<dbReference type="AlphaFoldDB" id="A0A5J4ZNV2"/>
<feature type="compositionally biased region" description="Acidic residues" evidence="2">
    <location>
        <begin position="105"/>
        <end position="115"/>
    </location>
</feature>
<dbReference type="PANTHER" id="PTHR46525">
    <property type="entry name" value="EMB|CAB72159.1"/>
    <property type="match status" value="1"/>
</dbReference>
<organism evidence="3 4">
    <name type="scientific">Nyssa sinensis</name>
    <dbReference type="NCBI Taxonomy" id="561372"/>
    <lineage>
        <taxon>Eukaryota</taxon>
        <taxon>Viridiplantae</taxon>
        <taxon>Streptophyta</taxon>
        <taxon>Embryophyta</taxon>
        <taxon>Tracheophyta</taxon>
        <taxon>Spermatophyta</taxon>
        <taxon>Magnoliopsida</taxon>
        <taxon>eudicotyledons</taxon>
        <taxon>Gunneridae</taxon>
        <taxon>Pentapetalae</taxon>
        <taxon>asterids</taxon>
        <taxon>Cornales</taxon>
        <taxon>Nyssaceae</taxon>
        <taxon>Nyssa</taxon>
    </lineage>
</organism>
<dbReference type="InterPro" id="IPR007608">
    <property type="entry name" value="Senescence_reg_S40"/>
</dbReference>
<dbReference type="PANTHER" id="PTHR46525:SF2">
    <property type="entry name" value="EMB|CAB72159.1"/>
    <property type="match status" value="1"/>
</dbReference>
<accession>A0A5J4ZNV2</accession>
<evidence type="ECO:0000256" key="2">
    <source>
        <dbReference type="SAM" id="MobiDB-lite"/>
    </source>
</evidence>
<gene>
    <name evidence="3" type="ORF">F0562_016475</name>
</gene>
<dbReference type="Proteomes" id="UP000325577">
    <property type="component" value="Linkage Group LG7"/>
</dbReference>
<dbReference type="Pfam" id="PF04520">
    <property type="entry name" value="Senescence_reg"/>
    <property type="match status" value="1"/>
</dbReference>
<evidence type="ECO:0000313" key="4">
    <source>
        <dbReference type="Proteomes" id="UP000325577"/>
    </source>
</evidence>
<dbReference type="GO" id="GO:0010150">
    <property type="term" value="P:leaf senescence"/>
    <property type="evidence" value="ECO:0007669"/>
    <property type="project" value="UniProtKB-ARBA"/>
</dbReference>